<evidence type="ECO:0000313" key="3">
    <source>
        <dbReference type="Ensembl" id="ENSEBUP00000009446.1"/>
    </source>
</evidence>
<evidence type="ECO:0000313" key="4">
    <source>
        <dbReference type="Proteomes" id="UP000694388"/>
    </source>
</evidence>
<sequence>MNQGQHSNDRFELKRKVEQQIKENFTSFDVTWMLKITWEKVPAVPAISNLHNTNTFQAVLATDGIKTFCLIQFEDGMMLWRPESRHPHANKALIGYHSGIKSSNRFFYNDQITTQSNRVRYRPDENNGKIVVGGVAKDMNAKGRWAFRLESNSEAFTNPRKACLNWYERESFPFYRWFNRPCPCSWLQGRFDFAYTSGHRIRRNGFKEPDVPGE</sequence>
<feature type="domain" description="NIDO" evidence="2">
    <location>
        <begin position="1"/>
        <end position="154"/>
    </location>
</feature>
<dbReference type="Pfam" id="PF06119">
    <property type="entry name" value="NIDO"/>
    <property type="match status" value="1"/>
</dbReference>
<dbReference type="GO" id="GO:0005176">
    <property type="term" value="F:ErbB-2 class receptor binding"/>
    <property type="evidence" value="ECO:0007669"/>
    <property type="project" value="TreeGrafter"/>
</dbReference>
<name>A0A8C4Q3G1_EPTBU</name>
<reference evidence="3" key="1">
    <citation type="submission" date="2025-08" db="UniProtKB">
        <authorList>
            <consortium name="Ensembl"/>
        </authorList>
    </citation>
    <scope>IDENTIFICATION</scope>
</reference>
<dbReference type="PANTHER" id="PTHR13802:SF52">
    <property type="entry name" value="MUCIN-4"/>
    <property type="match status" value="1"/>
</dbReference>
<reference evidence="3" key="2">
    <citation type="submission" date="2025-09" db="UniProtKB">
        <authorList>
            <consortium name="Ensembl"/>
        </authorList>
    </citation>
    <scope>IDENTIFICATION</scope>
</reference>
<protein>
    <recommendedName>
        <fullName evidence="2">NIDO domain-containing protein</fullName>
    </recommendedName>
</protein>
<dbReference type="Proteomes" id="UP000694388">
    <property type="component" value="Unplaced"/>
</dbReference>
<keyword evidence="4" id="KW-1185">Reference proteome</keyword>
<evidence type="ECO:0000256" key="1">
    <source>
        <dbReference type="ARBA" id="ARBA00023157"/>
    </source>
</evidence>
<keyword evidence="1" id="KW-1015">Disulfide bond</keyword>
<dbReference type="Ensembl" id="ENSEBUT00000009970.1">
    <property type="protein sequence ID" value="ENSEBUP00000009446.1"/>
    <property type="gene ID" value="ENSEBUG00000006088.1"/>
</dbReference>
<dbReference type="InterPro" id="IPR051495">
    <property type="entry name" value="Epithelial_Barrier/Signaling"/>
</dbReference>
<accession>A0A8C4Q3G1</accession>
<evidence type="ECO:0000259" key="2">
    <source>
        <dbReference type="SMART" id="SM00539"/>
    </source>
</evidence>
<dbReference type="PANTHER" id="PTHR13802">
    <property type="entry name" value="MUCIN 4-RELATED"/>
    <property type="match status" value="1"/>
</dbReference>
<dbReference type="SMART" id="SM00539">
    <property type="entry name" value="NIDO"/>
    <property type="match status" value="1"/>
</dbReference>
<proteinExistence type="predicted"/>
<dbReference type="AlphaFoldDB" id="A0A8C4Q3G1"/>
<organism evidence="3 4">
    <name type="scientific">Eptatretus burgeri</name>
    <name type="common">Inshore hagfish</name>
    <dbReference type="NCBI Taxonomy" id="7764"/>
    <lineage>
        <taxon>Eukaryota</taxon>
        <taxon>Metazoa</taxon>
        <taxon>Chordata</taxon>
        <taxon>Craniata</taxon>
        <taxon>Vertebrata</taxon>
        <taxon>Cyclostomata</taxon>
        <taxon>Myxini</taxon>
        <taxon>Myxiniformes</taxon>
        <taxon>Myxinidae</taxon>
        <taxon>Eptatretinae</taxon>
        <taxon>Eptatretus</taxon>
    </lineage>
</organism>
<dbReference type="GO" id="GO:0007160">
    <property type="term" value="P:cell-matrix adhesion"/>
    <property type="evidence" value="ECO:0007669"/>
    <property type="project" value="InterPro"/>
</dbReference>
<dbReference type="InterPro" id="IPR003886">
    <property type="entry name" value="NIDO_dom"/>
</dbReference>